<dbReference type="OrthoDB" id="878483at2"/>
<reference evidence="1 2" key="1">
    <citation type="submission" date="2019-12" db="EMBL/GenBank/DDBJ databases">
        <title>Genomic-based taxomic classification of the family Erythrobacteraceae.</title>
        <authorList>
            <person name="Xu L."/>
        </authorList>
    </citation>
    <scope>NUCLEOTIDE SEQUENCE [LARGE SCALE GENOMIC DNA]</scope>
    <source>
        <strain evidence="1 2">KCTC 52259</strain>
    </source>
</reference>
<gene>
    <name evidence="1" type="ORF">GRI44_06240</name>
</gene>
<dbReference type="RefSeq" id="WP_160600515.1">
    <property type="nucleotide sequence ID" value="NZ_WTYU01000001.1"/>
</dbReference>
<evidence type="ECO:0000313" key="2">
    <source>
        <dbReference type="Proteomes" id="UP000473531"/>
    </source>
</evidence>
<protein>
    <submittedName>
        <fullName evidence="1">Aspartate-semialdehyde dehydrogenase</fullName>
    </submittedName>
</protein>
<dbReference type="AlphaFoldDB" id="A0A6L7GEH2"/>
<dbReference type="Proteomes" id="UP000473531">
    <property type="component" value="Unassembled WGS sequence"/>
</dbReference>
<sequence length="152" mass="15849">MSSRVHPSATGLEIAGPGAQNLSFGQERAVVEQAVVSRMGEPVSRLANQECGAGPMQFTSFAGGLTLNFQNGAFAGWALERSEEDKGFTTARGIGVGSQEAALKAAYAVERIEGSTLGDEFTSTGGINGFLSDRGSGKQVESLYAGTNCFFR</sequence>
<keyword evidence="2" id="KW-1185">Reference proteome</keyword>
<name>A0A6L7GEH2_9SPHN</name>
<proteinExistence type="predicted"/>
<comment type="caution">
    <text evidence="1">The sequence shown here is derived from an EMBL/GenBank/DDBJ whole genome shotgun (WGS) entry which is preliminary data.</text>
</comment>
<accession>A0A6L7GEH2</accession>
<evidence type="ECO:0000313" key="1">
    <source>
        <dbReference type="EMBL" id="MXP14349.1"/>
    </source>
</evidence>
<dbReference type="EMBL" id="WTYU01000001">
    <property type="protein sequence ID" value="MXP14349.1"/>
    <property type="molecule type" value="Genomic_DNA"/>
</dbReference>
<organism evidence="1 2">
    <name type="scientific">Allopontixanthobacter confluentis</name>
    <dbReference type="NCBI Taxonomy" id="1849021"/>
    <lineage>
        <taxon>Bacteria</taxon>
        <taxon>Pseudomonadati</taxon>
        <taxon>Pseudomonadota</taxon>
        <taxon>Alphaproteobacteria</taxon>
        <taxon>Sphingomonadales</taxon>
        <taxon>Erythrobacteraceae</taxon>
        <taxon>Allopontixanthobacter</taxon>
    </lineage>
</organism>